<feature type="transmembrane region" description="Helical" evidence="9">
    <location>
        <begin position="373"/>
        <end position="391"/>
    </location>
</feature>
<dbReference type="Proteomes" id="UP000270261">
    <property type="component" value="Unassembled WGS sequence"/>
</dbReference>
<name>A0A3R8NSW6_9BURK</name>
<feature type="transmembrane region" description="Helical" evidence="9">
    <location>
        <begin position="153"/>
        <end position="171"/>
    </location>
</feature>
<evidence type="ECO:0000256" key="8">
    <source>
        <dbReference type="ARBA" id="ARBA00023136"/>
    </source>
</evidence>
<dbReference type="RefSeq" id="WP_125094543.1">
    <property type="nucleotide sequence ID" value="NZ_RRUE01000001.1"/>
</dbReference>
<evidence type="ECO:0000256" key="6">
    <source>
        <dbReference type="ARBA" id="ARBA00022970"/>
    </source>
</evidence>
<feature type="transmembrane region" description="Helical" evidence="9">
    <location>
        <begin position="123"/>
        <end position="141"/>
    </location>
</feature>
<dbReference type="GO" id="GO:0015818">
    <property type="term" value="P:isoleucine transport"/>
    <property type="evidence" value="ECO:0007669"/>
    <property type="project" value="TreeGrafter"/>
</dbReference>
<protein>
    <recommendedName>
        <fullName evidence="9">Branched-chain amino acid transport system carrier protein</fullName>
    </recommendedName>
</protein>
<evidence type="ECO:0000256" key="3">
    <source>
        <dbReference type="ARBA" id="ARBA00022448"/>
    </source>
</evidence>
<keyword evidence="7 9" id="KW-1133">Transmembrane helix</keyword>
<sequence length="451" mass="47744">MNNINKRSAFVATGLMLFALFFGSGNLIYPPTMGQQAGSSIVPAMLGFLVTGVGLPLMGVLAIAYSRSRDIQQLASRVSVWYGVAFSVALYLSIGPLFVAPRNATVAFDIGIKPFLGEGDHPGWLAGFAVIFYILSFWLSVSPGKLVDRVGKVLTPALLLSIAILVVYAAFNPMAPLQAPSPEYAAHPVVKGLIEGYGTMDALASLVFAIIVINAVRSMGFERNADIMSLTARAGLVAVTFLAIVYAFVAYMGASSVGVMGFQENGAAVLAKSATHYFGYPGNFLLAVIVVLACLSTSVGLITSCGEYFVRLIPGVPFRVWIILFTLISFVLSNAGLSTIIKFSVPLLMLLYPLTVVLILLAFLNNLFGGRQVVYACTLLGTAPIAIIDGWRTLHTMLEGAPDAWILQADAWLKGALPFYAEGLGWVLPAAAGFVVGLVLSRVGGGMRPAG</sequence>
<keyword evidence="4" id="KW-1003">Cell membrane</keyword>
<accession>A0A3R8NSW6</accession>
<feature type="transmembrane region" description="Helical" evidence="9">
    <location>
        <begin position="41"/>
        <end position="66"/>
    </location>
</feature>
<dbReference type="EMBL" id="RRUE01000001">
    <property type="protein sequence ID" value="RRN45112.1"/>
    <property type="molecule type" value="Genomic_DNA"/>
</dbReference>
<feature type="transmembrane region" description="Helical" evidence="9">
    <location>
        <begin position="343"/>
        <end position="364"/>
    </location>
</feature>
<evidence type="ECO:0000256" key="4">
    <source>
        <dbReference type="ARBA" id="ARBA00022475"/>
    </source>
</evidence>
<comment type="caution">
    <text evidence="10">The sequence shown here is derived from an EMBL/GenBank/DDBJ whole genome shotgun (WGS) entry which is preliminary data.</text>
</comment>
<dbReference type="InterPro" id="IPR004685">
    <property type="entry name" value="Brnchd-chn_aa_trnsp_Livcs"/>
</dbReference>
<dbReference type="NCBIfam" id="TIGR00796">
    <property type="entry name" value="livcs"/>
    <property type="match status" value="1"/>
</dbReference>
<dbReference type="GO" id="GO:0005304">
    <property type="term" value="F:L-valine transmembrane transporter activity"/>
    <property type="evidence" value="ECO:0007669"/>
    <property type="project" value="TreeGrafter"/>
</dbReference>
<keyword evidence="11" id="KW-1185">Reference proteome</keyword>
<feature type="transmembrane region" description="Helical" evidence="9">
    <location>
        <begin position="78"/>
        <end position="99"/>
    </location>
</feature>
<dbReference type="PANTHER" id="PTHR30588:SF0">
    <property type="entry name" value="BRANCHED-CHAIN AMINO ACID PERMEASE BRNQ"/>
    <property type="match status" value="1"/>
</dbReference>
<keyword evidence="3 9" id="KW-0813">Transport</keyword>
<evidence type="ECO:0000256" key="1">
    <source>
        <dbReference type="ARBA" id="ARBA00004651"/>
    </source>
</evidence>
<reference evidence="10 11" key="1">
    <citation type="submission" date="2018-11" db="EMBL/GenBank/DDBJ databases">
        <title>Genome sequencing of Lautropia sp. KCOM 2505 (= ChDC F240).</title>
        <authorList>
            <person name="Kook J.-K."/>
            <person name="Park S.-N."/>
            <person name="Lim Y.K."/>
        </authorList>
    </citation>
    <scope>NUCLEOTIDE SEQUENCE [LARGE SCALE GENOMIC DNA]</scope>
    <source>
        <strain evidence="10 11">KCOM 2505</strain>
    </source>
</reference>
<dbReference type="GO" id="GO:0015820">
    <property type="term" value="P:L-leucine transport"/>
    <property type="evidence" value="ECO:0007669"/>
    <property type="project" value="TreeGrafter"/>
</dbReference>
<feature type="transmembrane region" description="Helical" evidence="9">
    <location>
        <begin position="423"/>
        <end position="441"/>
    </location>
</feature>
<gene>
    <name evidence="10" type="primary">brnQ</name>
    <name evidence="10" type="ORF">EHV23_02350</name>
</gene>
<dbReference type="Pfam" id="PF05525">
    <property type="entry name" value="Branch_AA_trans"/>
    <property type="match status" value="1"/>
</dbReference>
<keyword evidence="6 9" id="KW-0029">Amino-acid transport</keyword>
<comment type="function">
    <text evidence="9">Component of the transport system for branched-chain amino acids.</text>
</comment>
<feature type="transmembrane region" description="Helical" evidence="9">
    <location>
        <begin position="236"/>
        <end position="262"/>
    </location>
</feature>
<dbReference type="GO" id="GO:0015190">
    <property type="term" value="F:L-leucine transmembrane transporter activity"/>
    <property type="evidence" value="ECO:0007669"/>
    <property type="project" value="TreeGrafter"/>
</dbReference>
<evidence type="ECO:0000313" key="10">
    <source>
        <dbReference type="EMBL" id="RRN45112.1"/>
    </source>
</evidence>
<feature type="transmembrane region" description="Helical" evidence="9">
    <location>
        <begin position="318"/>
        <end position="337"/>
    </location>
</feature>
<keyword evidence="5 9" id="KW-0812">Transmembrane</keyword>
<keyword evidence="8 9" id="KW-0472">Membrane</keyword>
<dbReference type="AlphaFoldDB" id="A0A3R8NSW6"/>
<feature type="transmembrane region" description="Helical" evidence="9">
    <location>
        <begin position="197"/>
        <end position="216"/>
    </location>
</feature>
<feature type="transmembrane region" description="Helical" evidence="9">
    <location>
        <begin position="9"/>
        <end position="29"/>
    </location>
</feature>
<dbReference type="GO" id="GO:0005886">
    <property type="term" value="C:plasma membrane"/>
    <property type="evidence" value="ECO:0007669"/>
    <property type="project" value="UniProtKB-SubCell"/>
</dbReference>
<evidence type="ECO:0000256" key="5">
    <source>
        <dbReference type="ARBA" id="ARBA00022692"/>
    </source>
</evidence>
<dbReference type="OrthoDB" id="9783920at2"/>
<evidence type="ECO:0000256" key="2">
    <source>
        <dbReference type="ARBA" id="ARBA00008540"/>
    </source>
</evidence>
<evidence type="ECO:0000256" key="9">
    <source>
        <dbReference type="RuleBase" id="RU362122"/>
    </source>
</evidence>
<proteinExistence type="inferred from homology"/>
<dbReference type="PANTHER" id="PTHR30588">
    <property type="entry name" value="BRANCHED-CHAIN AMINO ACID TRANSPORT SYSTEM 2 CARRIER PROTEIN"/>
    <property type="match status" value="1"/>
</dbReference>
<evidence type="ECO:0000256" key="7">
    <source>
        <dbReference type="ARBA" id="ARBA00022989"/>
    </source>
</evidence>
<comment type="subcellular location">
    <subcellularLocation>
        <location evidence="9">Cell inner membrane</location>
        <topology evidence="9">Multi-pass membrane protein</topology>
    </subcellularLocation>
    <subcellularLocation>
        <location evidence="1">Cell membrane</location>
        <topology evidence="1">Multi-pass membrane protein</topology>
    </subcellularLocation>
</comment>
<comment type="similarity">
    <text evidence="2 9">Belongs to the branched chain amino acid transporter family.</text>
</comment>
<dbReference type="GO" id="GO:0015188">
    <property type="term" value="F:L-isoleucine transmembrane transporter activity"/>
    <property type="evidence" value="ECO:0007669"/>
    <property type="project" value="TreeGrafter"/>
</dbReference>
<organism evidence="10 11">
    <name type="scientific">Lautropia dentalis</name>
    <dbReference type="NCBI Taxonomy" id="2490857"/>
    <lineage>
        <taxon>Bacteria</taxon>
        <taxon>Pseudomonadati</taxon>
        <taxon>Pseudomonadota</taxon>
        <taxon>Betaproteobacteria</taxon>
        <taxon>Burkholderiales</taxon>
        <taxon>Burkholderiaceae</taxon>
        <taxon>Lautropia</taxon>
    </lineage>
</organism>
<evidence type="ECO:0000313" key="11">
    <source>
        <dbReference type="Proteomes" id="UP000270261"/>
    </source>
</evidence>
<feature type="transmembrane region" description="Helical" evidence="9">
    <location>
        <begin position="282"/>
        <end position="306"/>
    </location>
</feature>